<dbReference type="GO" id="GO:0030672">
    <property type="term" value="C:synaptic vesicle membrane"/>
    <property type="evidence" value="ECO:0007669"/>
    <property type="project" value="TreeGrafter"/>
</dbReference>
<dbReference type="InterPro" id="IPR046349">
    <property type="entry name" value="C1-like_sf"/>
</dbReference>
<keyword evidence="6" id="KW-0479">Metal-binding</keyword>
<dbReference type="Ensembl" id="ENSSAUT00010034045.1">
    <property type="protein sequence ID" value="ENSSAUP00010032325.1"/>
    <property type="gene ID" value="ENSSAUG00010006800.1"/>
</dbReference>
<dbReference type="FunFam" id="2.60.40.150:FF:000014">
    <property type="entry name" value="protein unc-13 homolog B"/>
    <property type="match status" value="1"/>
</dbReference>
<dbReference type="InterPro" id="IPR002219">
    <property type="entry name" value="PKC_DAG/PE"/>
</dbReference>
<evidence type="ECO:0000259" key="19">
    <source>
        <dbReference type="PROSITE" id="PS51259"/>
    </source>
</evidence>
<evidence type="ECO:0000313" key="20">
    <source>
        <dbReference type="Ensembl" id="ENSSAUP00010032325.1"/>
    </source>
</evidence>
<evidence type="ECO:0000256" key="14">
    <source>
        <dbReference type="ARBA" id="ARBA00034103"/>
    </source>
</evidence>
<evidence type="ECO:0000256" key="13">
    <source>
        <dbReference type="ARBA" id="ARBA00023136"/>
    </source>
</evidence>
<evidence type="ECO:0000256" key="15">
    <source>
        <dbReference type="SAM" id="MobiDB-lite"/>
    </source>
</evidence>
<feature type="compositionally biased region" description="Polar residues" evidence="15">
    <location>
        <begin position="185"/>
        <end position="204"/>
    </location>
</feature>
<keyword evidence="4" id="KW-0963">Cytoplasm</keyword>
<dbReference type="GO" id="GO:0098831">
    <property type="term" value="C:presynaptic active zone cytoplasmic component"/>
    <property type="evidence" value="ECO:0007669"/>
    <property type="project" value="TreeGrafter"/>
</dbReference>
<feature type="domain" description="C2" evidence="16">
    <location>
        <begin position="1"/>
        <end position="96"/>
    </location>
</feature>
<name>A0A671W0J2_SPAAU</name>
<dbReference type="CDD" id="cd04027">
    <property type="entry name" value="C2B_Munc13"/>
    <property type="match status" value="1"/>
</dbReference>
<dbReference type="FunFam" id="2.60.40.150:FF:000031">
    <property type="entry name" value="Protein unc-13 homolog B"/>
    <property type="match status" value="1"/>
</dbReference>
<evidence type="ECO:0000259" key="16">
    <source>
        <dbReference type="PROSITE" id="PS50004"/>
    </source>
</evidence>
<dbReference type="PROSITE" id="PS00479">
    <property type="entry name" value="ZF_DAG_PE_1"/>
    <property type="match status" value="1"/>
</dbReference>
<dbReference type="FunFam" id="2.60.40.150:FF:000002">
    <property type="entry name" value="Protein unc-13 homolog B"/>
    <property type="match status" value="1"/>
</dbReference>
<keyword evidence="7" id="KW-0677">Repeat</keyword>
<reference evidence="20" key="1">
    <citation type="submission" date="2021-04" db="EMBL/GenBank/DDBJ databases">
        <authorList>
            <consortium name="Wellcome Sanger Institute Data Sharing"/>
        </authorList>
    </citation>
    <scope>NUCLEOTIDE SEQUENCE [LARGE SCALE GENOMIC DNA]</scope>
</reference>
<keyword evidence="21" id="KW-1185">Reference proteome</keyword>
<dbReference type="Pfam" id="PF00130">
    <property type="entry name" value="C1_1"/>
    <property type="match status" value="1"/>
</dbReference>
<dbReference type="Gene3D" id="3.30.60.20">
    <property type="match status" value="1"/>
</dbReference>
<evidence type="ECO:0000256" key="10">
    <source>
        <dbReference type="ARBA" id="ARBA00022837"/>
    </source>
</evidence>
<dbReference type="PROSITE" id="PS51258">
    <property type="entry name" value="MHD1"/>
    <property type="match status" value="1"/>
</dbReference>
<evidence type="ECO:0000256" key="7">
    <source>
        <dbReference type="ARBA" id="ARBA00022737"/>
    </source>
</evidence>
<dbReference type="GO" id="GO:0035249">
    <property type="term" value="P:synaptic transmission, glutamatergic"/>
    <property type="evidence" value="ECO:0007669"/>
    <property type="project" value="TreeGrafter"/>
</dbReference>
<comment type="subcellular location">
    <subcellularLocation>
        <location evidence="2">Cytoplasm</location>
    </subcellularLocation>
    <subcellularLocation>
        <location evidence="1">Membrane</location>
        <topology evidence="1">Peripheral membrane protein</topology>
    </subcellularLocation>
    <subcellularLocation>
        <location evidence="14">Synapse</location>
    </subcellularLocation>
</comment>
<accession>A0A671W0J2</accession>
<dbReference type="GO" id="GO:0042734">
    <property type="term" value="C:presynaptic membrane"/>
    <property type="evidence" value="ECO:0007669"/>
    <property type="project" value="TreeGrafter"/>
</dbReference>
<dbReference type="SUPFAM" id="SSF57889">
    <property type="entry name" value="Cysteine-rich domain"/>
    <property type="match status" value="1"/>
</dbReference>
<dbReference type="GeneTree" id="ENSGT00940000154929"/>
<dbReference type="GO" id="GO:0019992">
    <property type="term" value="F:diacylglycerol binding"/>
    <property type="evidence" value="ECO:0007669"/>
    <property type="project" value="InterPro"/>
</dbReference>
<evidence type="ECO:0000313" key="21">
    <source>
        <dbReference type="Proteomes" id="UP000472265"/>
    </source>
</evidence>
<evidence type="ECO:0000256" key="4">
    <source>
        <dbReference type="ARBA" id="ARBA00022490"/>
    </source>
</evidence>
<evidence type="ECO:0000256" key="3">
    <source>
        <dbReference type="ARBA" id="ARBA00022483"/>
    </source>
</evidence>
<dbReference type="GO" id="GO:0099525">
    <property type="term" value="P:presynaptic dense core vesicle exocytosis"/>
    <property type="evidence" value="ECO:0007669"/>
    <property type="project" value="TreeGrafter"/>
</dbReference>
<dbReference type="Gene3D" id="1.10.357.50">
    <property type="match status" value="2"/>
</dbReference>
<feature type="domain" description="MHD1" evidence="18">
    <location>
        <begin position="973"/>
        <end position="1116"/>
    </location>
</feature>
<dbReference type="PROSITE" id="PS50004">
    <property type="entry name" value="C2"/>
    <property type="match status" value="3"/>
</dbReference>
<keyword evidence="13" id="KW-0472">Membrane</keyword>
<dbReference type="GO" id="GO:0016081">
    <property type="term" value="P:synaptic vesicle docking"/>
    <property type="evidence" value="ECO:0007669"/>
    <property type="project" value="TreeGrafter"/>
</dbReference>
<feature type="domain" description="MHD2" evidence="19">
    <location>
        <begin position="1203"/>
        <end position="1345"/>
    </location>
</feature>
<keyword evidence="12" id="KW-0175">Coiled coil</keyword>
<dbReference type="PRINTS" id="PR00360">
    <property type="entry name" value="C2DOMAIN"/>
</dbReference>
<feature type="compositionally biased region" description="Polar residues" evidence="15">
    <location>
        <begin position="234"/>
        <end position="253"/>
    </location>
</feature>
<dbReference type="InterPro" id="IPR010439">
    <property type="entry name" value="MUN_dom"/>
</dbReference>
<keyword evidence="10" id="KW-0106">Calcium</keyword>
<organism evidence="20 21">
    <name type="scientific">Sparus aurata</name>
    <name type="common">Gilthead sea bream</name>
    <dbReference type="NCBI Taxonomy" id="8175"/>
    <lineage>
        <taxon>Eukaryota</taxon>
        <taxon>Metazoa</taxon>
        <taxon>Chordata</taxon>
        <taxon>Craniata</taxon>
        <taxon>Vertebrata</taxon>
        <taxon>Euteleostomi</taxon>
        <taxon>Actinopterygii</taxon>
        <taxon>Neopterygii</taxon>
        <taxon>Teleostei</taxon>
        <taxon>Neoteleostei</taxon>
        <taxon>Acanthomorphata</taxon>
        <taxon>Eupercaria</taxon>
        <taxon>Spariformes</taxon>
        <taxon>Sparidae</taxon>
        <taxon>Sparus</taxon>
    </lineage>
</organism>
<dbReference type="GO" id="GO:0008270">
    <property type="term" value="F:zinc ion binding"/>
    <property type="evidence" value="ECO:0007669"/>
    <property type="project" value="UniProtKB-KW"/>
</dbReference>
<feature type="region of interest" description="Disordered" evidence="15">
    <location>
        <begin position="154"/>
        <end position="204"/>
    </location>
</feature>
<keyword evidence="8" id="KW-0863">Zinc-finger</keyword>
<feature type="compositionally biased region" description="Basic and acidic residues" evidence="15">
    <location>
        <begin position="167"/>
        <end position="184"/>
    </location>
</feature>
<feature type="region of interest" description="Disordered" evidence="15">
    <location>
        <begin position="233"/>
        <end position="312"/>
    </location>
</feature>
<dbReference type="PROSITE" id="PS50081">
    <property type="entry name" value="ZF_DAG_PE_2"/>
    <property type="match status" value="1"/>
</dbReference>
<dbReference type="InterPro" id="IPR027080">
    <property type="entry name" value="Unc-13"/>
</dbReference>
<evidence type="ECO:0000259" key="17">
    <source>
        <dbReference type="PROSITE" id="PS50081"/>
    </source>
</evidence>
<dbReference type="FunFam" id="1.10.357.50:FF:000001">
    <property type="entry name" value="Protein unc-13 homolog B"/>
    <property type="match status" value="1"/>
</dbReference>
<dbReference type="InterPro" id="IPR035892">
    <property type="entry name" value="C2_domain_sf"/>
</dbReference>
<dbReference type="InterPro" id="IPR037302">
    <property type="entry name" value="Unc-13_C2B"/>
</dbReference>
<dbReference type="SMART" id="SM01145">
    <property type="entry name" value="DUF1041"/>
    <property type="match status" value="1"/>
</dbReference>
<evidence type="ECO:0000256" key="5">
    <source>
        <dbReference type="ARBA" id="ARBA00022553"/>
    </source>
</evidence>
<evidence type="ECO:0000256" key="8">
    <source>
        <dbReference type="ARBA" id="ARBA00022771"/>
    </source>
</evidence>
<sequence length="1532" mass="174605">CTSLCAIMRLSFFQENPKFNTYVTLKVQNVKSTTIAVRGSQPCWEQDFMFEINRLDLGLTVEVWNKGLIWDTMVGTLWIPLRNIRQSNEEGPGQWLTLDSNAIMAENEICGTKDPTFHRLLLDTRFELPLDIPEEEARYWAKKLEQLNAMRDQDVRSTSLSAPSVFPHEDPDSAVDDRDSDYRSETSNSIPPPFYTTSQPNASMHQYPMRQQQYRHSYTDDIHELDYDHRAMSPTDSRYASSGELSRGSSQLSEEFVPEDGESLRGSEFYDENDSYHSCHSSVSYGKEDSPGWDGEDPQGVYSDEGGYLKDGGEEGALYAEEEGEMYREEGVYNYEDEEEMPYEEDEDIGCCTLLCVCVVSRMGGALYSIDSMPDLRKRKAMPLVRDLSLVQNSRKAGITSALTSSTLHNEELKSHVYKKTLQALIYPISCTTPHNFEVWTATTPTYCYECEGLLWGIARQGMRCTECGVKCHEKCQDLLNADCLQRAAEKSSKHGAEDRTQNIIMVLKDRMKIRERNKPEIFELIQEVFAIVKATHVTYMKQIKQSVLDGTSKWSAKISITVLCAQGLQAKDKTGSSDPYVTVQVGKTKKRTKTIYGNLNPVWEETFNFECHNSSDRIKVRVWDEDDDIKSRVKQKFKRESDDFLGQTIIEVRTLSGEMDVWYNLDKRTDKSAVSGAIRMHINVEIKGEETVAPYHVQYTCLHENLFHYVTDIQNNGVVKIPDAKGDDAWKVYFEETPQEIVDEFAMRYGVESIYQAMTHFACLSSKYMCPGVPAVMSTLLANINAYYAHTTQATNNVSASDRFAASNFGKERFVKLLDQLHNSLRIDLSMYRNNFPASSPERLQDLKSTVDLLTSITFFRMKVQELQSPPRASQVVKDCVKACLNSTYEYIFNNCHELYSREYQTDPQGAVPPEEQGPSIKNLDFWSKLITLIVSIIEEDKNSYTPCLNQFPQELNVGKISAEVMWNLFAQDMKYAMEEHEKNRLCKSADYMNLHFKVKWLYNEYCKDLPFFKSRVPEYPAWFEPFVIQWLDENEEVSRDFLHGALERDKKDGFQVTSEHALFSCSVVDVFSQLNQSFEIIRKLECPDPQIVGHYMKRFAKVDVVDLQLSPCILINNIQQLRVQLEKMFEAMGGKDASISADILKDLQVKLNNVMDDLSRVFSVSFQPHIEENVKQMGDILAQVKGTSNVGNASSVAQDADNVLQPIMEFLDSNLTLFAKICEKTVLKRVLKELWKLVMNTMEKTIVLPPLTDQTGTQLIFNAAKELGQLSKLKEHMVREEAKALTPKQCAVIELALDTIKQYFHAGGVGLKKTFLEKSPDLLSLHYALSLYTQATDKLVKTFVQSQNSQGSGVDDAVGEVSIHVEIFTHPNTGEHKVTVKVVAANDLRWQTQGIFRPFVEVYIIGPHLSDKKRKYATKSKNNSWAPKYNETFTFTLSNEVGPECYELQVCVKDYCFAREDRTVGMAVLQLKDVASKGSVACWLPLGKRIHMDETGLTVLRILSQRNNDDVAKEFVKLKSDQRSAEEGRS</sequence>
<dbReference type="SUPFAM" id="SSF49562">
    <property type="entry name" value="C2 domain (Calcium/lipid-binding domain, CaLB)"/>
    <property type="match status" value="3"/>
</dbReference>
<dbReference type="Pfam" id="PF06292">
    <property type="entry name" value="MUN"/>
    <property type="match status" value="1"/>
</dbReference>
<feature type="domain" description="Phorbol-ester/DAG-type" evidence="17">
    <location>
        <begin position="434"/>
        <end position="484"/>
    </location>
</feature>
<dbReference type="InterPro" id="IPR014772">
    <property type="entry name" value="Munc13_dom-2"/>
</dbReference>
<dbReference type="PANTHER" id="PTHR10480">
    <property type="entry name" value="PROTEIN UNC-13 HOMOLOG"/>
    <property type="match status" value="1"/>
</dbReference>
<dbReference type="CDD" id="cd20859">
    <property type="entry name" value="C1_Munc13-2-like"/>
    <property type="match status" value="1"/>
</dbReference>
<dbReference type="SMART" id="SM00109">
    <property type="entry name" value="C1"/>
    <property type="match status" value="1"/>
</dbReference>
<feature type="domain" description="C2" evidence="16">
    <location>
        <begin position="540"/>
        <end position="664"/>
    </location>
</feature>
<reference evidence="20" key="3">
    <citation type="submission" date="2025-09" db="UniProtKB">
        <authorList>
            <consortium name="Ensembl"/>
        </authorList>
    </citation>
    <scope>IDENTIFICATION</scope>
</reference>
<dbReference type="GO" id="GO:0043195">
    <property type="term" value="C:terminal bouton"/>
    <property type="evidence" value="ECO:0007669"/>
    <property type="project" value="TreeGrafter"/>
</dbReference>
<dbReference type="PANTHER" id="PTHR10480:SF1">
    <property type="entry name" value="PROTEIN UNC-13 HOMOLOG A"/>
    <property type="match status" value="1"/>
</dbReference>
<dbReference type="GO" id="GO:0016082">
    <property type="term" value="P:synaptic vesicle priming"/>
    <property type="evidence" value="ECO:0007669"/>
    <property type="project" value="TreeGrafter"/>
</dbReference>
<feature type="domain" description="C2" evidence="16">
    <location>
        <begin position="1359"/>
        <end position="1486"/>
    </location>
</feature>
<keyword evidence="11" id="KW-0770">Synapse</keyword>
<evidence type="ECO:0000256" key="9">
    <source>
        <dbReference type="ARBA" id="ARBA00022833"/>
    </source>
</evidence>
<evidence type="ECO:0000259" key="18">
    <source>
        <dbReference type="PROSITE" id="PS51258"/>
    </source>
</evidence>
<dbReference type="SMART" id="SM00239">
    <property type="entry name" value="C2"/>
    <property type="match status" value="3"/>
</dbReference>
<dbReference type="InterPro" id="IPR000008">
    <property type="entry name" value="C2_dom"/>
</dbReference>
<protein>
    <recommendedName>
        <fullName evidence="22">Unc-13 homolog A (C. elegans)</fullName>
    </recommendedName>
</protein>
<dbReference type="InterPro" id="IPR014770">
    <property type="entry name" value="Munc13_1"/>
</dbReference>
<evidence type="ECO:0000256" key="6">
    <source>
        <dbReference type="ARBA" id="ARBA00022723"/>
    </source>
</evidence>
<keyword evidence="5" id="KW-0597">Phosphoprotein</keyword>
<dbReference type="PROSITE" id="PS51259">
    <property type="entry name" value="MHD2"/>
    <property type="match status" value="1"/>
</dbReference>
<gene>
    <name evidence="20" type="primary">unc13a</name>
</gene>
<evidence type="ECO:0000256" key="1">
    <source>
        <dbReference type="ARBA" id="ARBA00004170"/>
    </source>
</evidence>
<dbReference type="GO" id="GO:0005509">
    <property type="term" value="F:calcium ion binding"/>
    <property type="evidence" value="ECO:0007669"/>
    <property type="project" value="InterPro"/>
</dbReference>
<dbReference type="CDD" id="cd08395">
    <property type="entry name" value="C2C_Munc13"/>
    <property type="match status" value="1"/>
</dbReference>
<dbReference type="GO" id="GO:0005543">
    <property type="term" value="F:phospholipid binding"/>
    <property type="evidence" value="ECO:0007669"/>
    <property type="project" value="InterPro"/>
</dbReference>
<keyword evidence="3" id="KW-0268">Exocytosis</keyword>
<dbReference type="GO" id="GO:0005516">
    <property type="term" value="F:calmodulin binding"/>
    <property type="evidence" value="ECO:0007669"/>
    <property type="project" value="TreeGrafter"/>
</dbReference>
<evidence type="ECO:0000256" key="11">
    <source>
        <dbReference type="ARBA" id="ARBA00023018"/>
    </source>
</evidence>
<dbReference type="GO" id="GO:0017075">
    <property type="term" value="F:syntaxin-1 binding"/>
    <property type="evidence" value="ECO:0007669"/>
    <property type="project" value="TreeGrafter"/>
</dbReference>
<dbReference type="Proteomes" id="UP000472265">
    <property type="component" value="Chromosome 11"/>
</dbReference>
<proteinExistence type="predicted"/>
<dbReference type="CDD" id="cd08394">
    <property type="entry name" value="C2A_Munc13"/>
    <property type="match status" value="1"/>
</dbReference>
<dbReference type="FunFam" id="1.20.58.1100:FF:000001">
    <property type="entry name" value="Protein unc-13 homolog B"/>
    <property type="match status" value="1"/>
</dbReference>
<keyword evidence="9" id="KW-0862">Zinc</keyword>
<evidence type="ECO:0000256" key="2">
    <source>
        <dbReference type="ARBA" id="ARBA00004496"/>
    </source>
</evidence>
<dbReference type="Pfam" id="PF00168">
    <property type="entry name" value="C2"/>
    <property type="match status" value="3"/>
</dbReference>
<evidence type="ECO:0008006" key="22">
    <source>
        <dbReference type="Google" id="ProtNLM"/>
    </source>
</evidence>
<evidence type="ECO:0000256" key="12">
    <source>
        <dbReference type="ARBA" id="ARBA00023054"/>
    </source>
</evidence>
<dbReference type="FunFam" id="3.30.60.20:FF:000001">
    <property type="entry name" value="Protein unc-13 homolog B"/>
    <property type="match status" value="1"/>
</dbReference>
<dbReference type="Gene3D" id="2.60.40.150">
    <property type="entry name" value="C2 domain"/>
    <property type="match status" value="3"/>
</dbReference>
<dbReference type="GO" id="GO:0031594">
    <property type="term" value="C:neuromuscular junction"/>
    <property type="evidence" value="ECO:0007669"/>
    <property type="project" value="TreeGrafter"/>
</dbReference>
<dbReference type="Gene3D" id="1.20.58.1100">
    <property type="match status" value="1"/>
</dbReference>
<dbReference type="GO" id="GO:0061789">
    <property type="term" value="P:dense core granule priming"/>
    <property type="evidence" value="ECO:0007669"/>
    <property type="project" value="TreeGrafter"/>
</dbReference>
<reference evidence="20" key="2">
    <citation type="submission" date="2025-08" db="UniProtKB">
        <authorList>
            <consortium name="Ensembl"/>
        </authorList>
    </citation>
    <scope>IDENTIFICATION</scope>
</reference>